<dbReference type="PANTHER" id="PTHR46098">
    <property type="entry name" value="TRNA (CYTOSINE(38)-C(5))-METHYLTRANSFERASE"/>
    <property type="match status" value="1"/>
</dbReference>
<reference evidence="8" key="1">
    <citation type="submission" date="2020-10" db="EMBL/GenBank/DDBJ databases">
        <authorList>
            <person name="Gilroy R."/>
        </authorList>
    </citation>
    <scope>NUCLEOTIDE SEQUENCE</scope>
    <source>
        <strain evidence="8">17113</strain>
    </source>
</reference>
<dbReference type="InterPro" id="IPR001525">
    <property type="entry name" value="C5_MeTfrase"/>
</dbReference>
<feature type="active site" evidence="5">
    <location>
        <position position="105"/>
    </location>
</feature>
<protein>
    <recommendedName>
        <fullName evidence="7">Cytosine-specific methyltransferase</fullName>
        <ecNumber evidence="7">2.1.1.37</ecNumber>
    </recommendedName>
</protein>
<comment type="caution">
    <text evidence="8">The sequence shown here is derived from an EMBL/GenBank/DDBJ whole genome shotgun (WGS) entry which is preliminary data.</text>
</comment>
<keyword evidence="1 5" id="KW-0489">Methyltransferase</keyword>
<evidence type="ECO:0000256" key="5">
    <source>
        <dbReference type="PROSITE-ProRule" id="PRU01016"/>
    </source>
</evidence>
<dbReference type="AlphaFoldDB" id="A0A9D9GW02"/>
<comment type="catalytic activity">
    <reaction evidence="7">
        <text>a 2'-deoxycytidine in DNA + S-adenosyl-L-methionine = a 5-methyl-2'-deoxycytidine in DNA + S-adenosyl-L-homocysteine + H(+)</text>
        <dbReference type="Rhea" id="RHEA:13681"/>
        <dbReference type="Rhea" id="RHEA-COMP:11369"/>
        <dbReference type="Rhea" id="RHEA-COMP:11370"/>
        <dbReference type="ChEBI" id="CHEBI:15378"/>
        <dbReference type="ChEBI" id="CHEBI:57856"/>
        <dbReference type="ChEBI" id="CHEBI:59789"/>
        <dbReference type="ChEBI" id="CHEBI:85452"/>
        <dbReference type="ChEBI" id="CHEBI:85454"/>
        <dbReference type="EC" id="2.1.1.37"/>
    </reaction>
</comment>
<dbReference type="GO" id="GO:0009307">
    <property type="term" value="P:DNA restriction-modification system"/>
    <property type="evidence" value="ECO:0007669"/>
    <property type="project" value="UniProtKB-KW"/>
</dbReference>
<dbReference type="InterPro" id="IPR050750">
    <property type="entry name" value="C5-MTase"/>
</dbReference>
<dbReference type="GO" id="GO:0003886">
    <property type="term" value="F:DNA (cytosine-5-)-methyltransferase activity"/>
    <property type="evidence" value="ECO:0007669"/>
    <property type="project" value="UniProtKB-EC"/>
</dbReference>
<evidence type="ECO:0000256" key="6">
    <source>
        <dbReference type="RuleBase" id="RU000416"/>
    </source>
</evidence>
<name>A0A9D9GW02_9FIRM</name>
<dbReference type="PROSITE" id="PS51679">
    <property type="entry name" value="SAM_MT_C5"/>
    <property type="match status" value="1"/>
</dbReference>
<gene>
    <name evidence="8" type="primary">dcm</name>
    <name evidence="8" type="ORF">IAC61_00725</name>
</gene>
<dbReference type="Proteomes" id="UP000823634">
    <property type="component" value="Unassembled WGS sequence"/>
</dbReference>
<dbReference type="PROSITE" id="PS00094">
    <property type="entry name" value="C5_MTASE_1"/>
    <property type="match status" value="1"/>
</dbReference>
<dbReference type="Pfam" id="PF00145">
    <property type="entry name" value="DNA_methylase"/>
    <property type="match status" value="1"/>
</dbReference>
<dbReference type="EC" id="2.1.1.37" evidence="7"/>
<evidence type="ECO:0000256" key="3">
    <source>
        <dbReference type="ARBA" id="ARBA00022691"/>
    </source>
</evidence>
<dbReference type="Gene3D" id="3.40.50.150">
    <property type="entry name" value="Vaccinia Virus protein VP39"/>
    <property type="match status" value="1"/>
</dbReference>
<evidence type="ECO:0000256" key="4">
    <source>
        <dbReference type="ARBA" id="ARBA00022747"/>
    </source>
</evidence>
<evidence type="ECO:0000256" key="1">
    <source>
        <dbReference type="ARBA" id="ARBA00022603"/>
    </source>
</evidence>
<dbReference type="PRINTS" id="PR00105">
    <property type="entry name" value="C5METTRFRASE"/>
</dbReference>
<dbReference type="InterPro" id="IPR029063">
    <property type="entry name" value="SAM-dependent_MTases_sf"/>
</dbReference>
<sequence>MESKPKAKNRRAKQLPRAIELFAGVGGFRVGLNRIRSLENTLRERERERFNFVFANQFEPSTKRQDAFICYQTHFPDGENSNLDIAKVDKASIPDFDLLTAGFPCQDYSVARSLANEKGIEGKKGVLWWEINDILLTKKPKFALLENVDRLIKAPSKQRGRDFGIILHCLNQAGYGVLYKVINAADYGFPQRRRRVYIFAFRLDTAYGKKMSSIPAKQAIEEKGIFGKKFPIKPEGKLKEADLTAYGGLLALQEGFAFRFEDAGMMANGHIYTEKTTPIQEKPIALGEILEDLVDDQSLFLNERQIRKFAYLKGAKKIRRKAKNGHEYVYSEGPIANPDYLDRPSRTMLTSEGTINRSTHVVLDKQTGRPRLLSPRECERLNTFPDDWTATMPKNRRYFMMGNALVCGLIERIGDEIELIFKEEGKDGTGD</sequence>
<dbReference type="NCBIfam" id="TIGR00675">
    <property type="entry name" value="dcm"/>
    <property type="match status" value="1"/>
</dbReference>
<comment type="similarity">
    <text evidence="5 6">Belongs to the class I-like SAM-binding methyltransferase superfamily. C5-methyltransferase family.</text>
</comment>
<reference evidence="8" key="2">
    <citation type="journal article" date="2021" name="PeerJ">
        <title>Extensive microbial diversity within the chicken gut microbiome revealed by metagenomics and culture.</title>
        <authorList>
            <person name="Gilroy R."/>
            <person name="Ravi A."/>
            <person name="Getino M."/>
            <person name="Pursley I."/>
            <person name="Horton D.L."/>
            <person name="Alikhan N.F."/>
            <person name="Baker D."/>
            <person name="Gharbi K."/>
            <person name="Hall N."/>
            <person name="Watson M."/>
            <person name="Adriaenssens E.M."/>
            <person name="Foster-Nyarko E."/>
            <person name="Jarju S."/>
            <person name="Secka A."/>
            <person name="Antonio M."/>
            <person name="Oren A."/>
            <person name="Chaudhuri R.R."/>
            <person name="La Ragione R."/>
            <person name="Hildebrand F."/>
            <person name="Pallen M.J."/>
        </authorList>
    </citation>
    <scope>NUCLEOTIDE SEQUENCE</scope>
    <source>
        <strain evidence="8">17113</strain>
    </source>
</reference>
<dbReference type="PANTHER" id="PTHR46098:SF1">
    <property type="entry name" value="TRNA (CYTOSINE(38)-C(5))-METHYLTRANSFERASE"/>
    <property type="match status" value="1"/>
</dbReference>
<evidence type="ECO:0000313" key="8">
    <source>
        <dbReference type="EMBL" id="MBO8425828.1"/>
    </source>
</evidence>
<evidence type="ECO:0000256" key="2">
    <source>
        <dbReference type="ARBA" id="ARBA00022679"/>
    </source>
</evidence>
<accession>A0A9D9GW02</accession>
<dbReference type="InterPro" id="IPR018117">
    <property type="entry name" value="C5_DNA_meth_AS"/>
</dbReference>
<keyword evidence="4" id="KW-0680">Restriction system</keyword>
<dbReference type="GO" id="GO:0032259">
    <property type="term" value="P:methylation"/>
    <property type="evidence" value="ECO:0007669"/>
    <property type="project" value="UniProtKB-KW"/>
</dbReference>
<organism evidence="8 9">
    <name type="scientific">Candidatus Alloenteromonas pullistercoris</name>
    <dbReference type="NCBI Taxonomy" id="2840785"/>
    <lineage>
        <taxon>Bacteria</taxon>
        <taxon>Bacillati</taxon>
        <taxon>Bacillota</taxon>
        <taxon>Bacillota incertae sedis</taxon>
        <taxon>Candidatus Alloenteromonas</taxon>
    </lineage>
</organism>
<dbReference type="Gene3D" id="3.90.120.10">
    <property type="entry name" value="DNA Methylase, subunit A, domain 2"/>
    <property type="match status" value="1"/>
</dbReference>
<dbReference type="SUPFAM" id="SSF53335">
    <property type="entry name" value="S-adenosyl-L-methionine-dependent methyltransferases"/>
    <property type="match status" value="1"/>
</dbReference>
<evidence type="ECO:0000256" key="7">
    <source>
        <dbReference type="RuleBase" id="RU000417"/>
    </source>
</evidence>
<proteinExistence type="inferred from homology"/>
<keyword evidence="3 5" id="KW-0949">S-adenosyl-L-methionine</keyword>
<keyword evidence="2 5" id="KW-0808">Transferase</keyword>
<dbReference type="EMBL" id="JADINA010000007">
    <property type="protein sequence ID" value="MBO8425828.1"/>
    <property type="molecule type" value="Genomic_DNA"/>
</dbReference>
<evidence type="ECO:0000313" key="9">
    <source>
        <dbReference type="Proteomes" id="UP000823634"/>
    </source>
</evidence>